<dbReference type="AlphaFoldDB" id="A0A7W5FPU9"/>
<evidence type="ECO:0000259" key="2">
    <source>
        <dbReference type="Pfam" id="PF12671"/>
    </source>
</evidence>
<dbReference type="PANTHER" id="PTHR40032:SF1">
    <property type="entry name" value="EXPORTED PROTEIN"/>
    <property type="match status" value="1"/>
</dbReference>
<evidence type="ECO:0000313" key="4">
    <source>
        <dbReference type="Proteomes" id="UP000570361"/>
    </source>
</evidence>
<proteinExistence type="predicted"/>
<organism evidence="3 4">
    <name type="scientific">Paenibacillus phyllosphaerae</name>
    <dbReference type="NCBI Taxonomy" id="274593"/>
    <lineage>
        <taxon>Bacteria</taxon>
        <taxon>Bacillati</taxon>
        <taxon>Bacillota</taxon>
        <taxon>Bacilli</taxon>
        <taxon>Bacillales</taxon>
        <taxon>Paenibacillaceae</taxon>
        <taxon>Paenibacillus</taxon>
    </lineage>
</organism>
<accession>A0A7W5FPU9</accession>
<keyword evidence="4" id="KW-1185">Reference proteome</keyword>
<dbReference type="Proteomes" id="UP000570361">
    <property type="component" value="Unassembled WGS sequence"/>
</dbReference>
<sequence>MPRTGNKARRPVKRNGAKAAPIPARDSGSTEPAADKLTGWKAAVHEYVMLFNQAEIDRYAPAFEDLVRDEDHLLRFGQKLQRLKEAELLRGAIPSKSETKVELERVNESSSGTEVTVMLKLHVVRTIEQMGRTYSEARSERERLWLTAEDGRYRITRIEPSLSERRPRYHTRDPLAVRGGEEQLIDEPYPNVSMPFINYDAMPGFRQTRSRIRYRRDLAAAYADRWWNEANPAYENFEVNCTNYVSQCVFAGQAPMNSTGRRDTGWWYKGRSGGRELWSYSWAVSNALQSYLAGSRRSGLRATVVESAGELALGDLILYDWSGDGRFQHSTVVTAFDSSGMPLVNANTVPSRHRYWDYKDSYAWTEQTRYRFFHLADEF</sequence>
<evidence type="ECO:0000256" key="1">
    <source>
        <dbReference type="SAM" id="MobiDB-lite"/>
    </source>
</evidence>
<dbReference type="InterPro" id="IPR024301">
    <property type="entry name" value="Amidase_6"/>
</dbReference>
<protein>
    <recommendedName>
        <fullName evidence="2">Putative amidase domain-containing protein</fullName>
    </recommendedName>
</protein>
<dbReference type="RefSeq" id="WP_183602722.1">
    <property type="nucleotide sequence ID" value="NZ_JACHXK010000013.1"/>
</dbReference>
<comment type="caution">
    <text evidence="3">The sequence shown here is derived from an EMBL/GenBank/DDBJ whole genome shotgun (WGS) entry which is preliminary data.</text>
</comment>
<name>A0A7W5FPU9_9BACL</name>
<dbReference type="Pfam" id="PF12671">
    <property type="entry name" value="Amidase_6"/>
    <property type="match status" value="1"/>
</dbReference>
<feature type="region of interest" description="Disordered" evidence="1">
    <location>
        <begin position="1"/>
        <end position="33"/>
    </location>
</feature>
<dbReference type="PANTHER" id="PTHR40032">
    <property type="entry name" value="EXPORTED PROTEIN-RELATED"/>
    <property type="match status" value="1"/>
</dbReference>
<evidence type="ECO:0000313" key="3">
    <source>
        <dbReference type="EMBL" id="MBB3112603.1"/>
    </source>
</evidence>
<reference evidence="3 4" key="1">
    <citation type="submission" date="2020-08" db="EMBL/GenBank/DDBJ databases">
        <title>Genomic Encyclopedia of Type Strains, Phase III (KMG-III): the genomes of soil and plant-associated and newly described type strains.</title>
        <authorList>
            <person name="Whitman W."/>
        </authorList>
    </citation>
    <scope>NUCLEOTIDE SEQUENCE [LARGE SCALE GENOMIC DNA]</scope>
    <source>
        <strain evidence="3 4">CECT 5862</strain>
    </source>
</reference>
<dbReference type="EMBL" id="JACHXK010000013">
    <property type="protein sequence ID" value="MBB3112603.1"/>
    <property type="molecule type" value="Genomic_DNA"/>
</dbReference>
<feature type="compositionally biased region" description="Basic residues" evidence="1">
    <location>
        <begin position="1"/>
        <end position="16"/>
    </location>
</feature>
<gene>
    <name evidence="3" type="ORF">FHS18_004704</name>
</gene>
<feature type="domain" description="Putative amidase" evidence="2">
    <location>
        <begin position="213"/>
        <end position="369"/>
    </location>
</feature>